<keyword evidence="4" id="KW-1185">Reference proteome</keyword>
<protein>
    <recommendedName>
        <fullName evidence="2">Translation elongation factor EFTu-like domain-containing protein</fullName>
    </recommendedName>
</protein>
<organism evidence="3 4">
    <name type="scientific">Hibiscus sabdariffa</name>
    <name type="common">roselle</name>
    <dbReference type="NCBI Taxonomy" id="183260"/>
    <lineage>
        <taxon>Eukaryota</taxon>
        <taxon>Viridiplantae</taxon>
        <taxon>Streptophyta</taxon>
        <taxon>Embryophyta</taxon>
        <taxon>Tracheophyta</taxon>
        <taxon>Spermatophyta</taxon>
        <taxon>Magnoliopsida</taxon>
        <taxon>eudicotyledons</taxon>
        <taxon>Gunneridae</taxon>
        <taxon>Pentapetalae</taxon>
        <taxon>rosids</taxon>
        <taxon>malvids</taxon>
        <taxon>Malvales</taxon>
        <taxon>Malvaceae</taxon>
        <taxon>Malvoideae</taxon>
        <taxon>Hibiscus</taxon>
    </lineage>
</organism>
<dbReference type="Gene3D" id="2.40.30.10">
    <property type="entry name" value="Translation factors"/>
    <property type="match status" value="1"/>
</dbReference>
<gene>
    <name evidence="3" type="ORF">V6N11_044196</name>
</gene>
<name>A0ABR2REU6_9ROSI</name>
<dbReference type="InterPro" id="IPR009000">
    <property type="entry name" value="Transl_B-barrel_sf"/>
</dbReference>
<keyword evidence="1" id="KW-0812">Transmembrane</keyword>
<feature type="domain" description="Translation elongation factor EFTu-like" evidence="2">
    <location>
        <begin position="2"/>
        <end position="69"/>
    </location>
</feature>
<dbReference type="Pfam" id="PF03144">
    <property type="entry name" value="GTP_EFTU_D2"/>
    <property type="match status" value="1"/>
</dbReference>
<sequence>MVAIGCIDTGTIKVGEMVYIVGMKDTMNTTIIGVKMDQRTLESVTVRDKVHLWLKGLQREDIQRGMVLAKLGTINPYTMFVVILYVFKKKDGGKDSLFSAGYNLS</sequence>
<evidence type="ECO:0000256" key="1">
    <source>
        <dbReference type="SAM" id="Phobius"/>
    </source>
</evidence>
<dbReference type="InterPro" id="IPR004161">
    <property type="entry name" value="EFTu-like_2"/>
</dbReference>
<dbReference type="EMBL" id="JBBPBN010000023">
    <property type="protein sequence ID" value="KAK9011344.1"/>
    <property type="molecule type" value="Genomic_DNA"/>
</dbReference>
<dbReference type="InterPro" id="IPR050055">
    <property type="entry name" value="EF-Tu_GTPase"/>
</dbReference>
<dbReference type="PANTHER" id="PTHR43721">
    <property type="entry name" value="ELONGATION FACTOR TU-RELATED"/>
    <property type="match status" value="1"/>
</dbReference>
<keyword evidence="1" id="KW-1133">Transmembrane helix</keyword>
<accession>A0ABR2REU6</accession>
<keyword evidence="1" id="KW-0472">Membrane</keyword>
<feature type="transmembrane region" description="Helical" evidence="1">
    <location>
        <begin position="67"/>
        <end position="87"/>
    </location>
</feature>
<evidence type="ECO:0000313" key="3">
    <source>
        <dbReference type="EMBL" id="KAK9011344.1"/>
    </source>
</evidence>
<dbReference type="PANTHER" id="PTHR43721:SF5">
    <property type="entry name" value="ELONGATION FACTOR TU, CHLOROPLASTIC"/>
    <property type="match status" value="1"/>
</dbReference>
<evidence type="ECO:0000313" key="4">
    <source>
        <dbReference type="Proteomes" id="UP001396334"/>
    </source>
</evidence>
<evidence type="ECO:0000259" key="2">
    <source>
        <dbReference type="Pfam" id="PF03144"/>
    </source>
</evidence>
<comment type="caution">
    <text evidence="3">The sequence shown here is derived from an EMBL/GenBank/DDBJ whole genome shotgun (WGS) entry which is preliminary data.</text>
</comment>
<proteinExistence type="predicted"/>
<dbReference type="SUPFAM" id="SSF50447">
    <property type="entry name" value="Translation proteins"/>
    <property type="match status" value="1"/>
</dbReference>
<dbReference type="Proteomes" id="UP001396334">
    <property type="component" value="Unassembled WGS sequence"/>
</dbReference>
<reference evidence="3 4" key="1">
    <citation type="journal article" date="2024" name="G3 (Bethesda)">
        <title>Genome assembly of Hibiscus sabdariffa L. provides insights into metabolisms of medicinal natural products.</title>
        <authorList>
            <person name="Kim T."/>
        </authorList>
    </citation>
    <scope>NUCLEOTIDE SEQUENCE [LARGE SCALE GENOMIC DNA]</scope>
    <source>
        <strain evidence="3">TK-2024</strain>
        <tissue evidence="3">Old leaves</tissue>
    </source>
</reference>